<dbReference type="Proteomes" id="UP001303046">
    <property type="component" value="Unassembled WGS sequence"/>
</dbReference>
<dbReference type="EMBL" id="JAVFWL010000004">
    <property type="protein sequence ID" value="KAK6752148.1"/>
    <property type="molecule type" value="Genomic_DNA"/>
</dbReference>
<name>A0ABR1DPI0_NECAM</name>
<feature type="signal peptide" evidence="1">
    <location>
        <begin position="1"/>
        <end position="17"/>
    </location>
</feature>
<reference evidence="2 3" key="1">
    <citation type="submission" date="2023-08" db="EMBL/GenBank/DDBJ databases">
        <title>A Necator americanus chromosomal reference genome.</title>
        <authorList>
            <person name="Ilik V."/>
            <person name="Petrzelkova K.J."/>
            <person name="Pardy F."/>
            <person name="Fuh T."/>
            <person name="Niatou-Singa F.S."/>
            <person name="Gouil Q."/>
            <person name="Baker L."/>
            <person name="Ritchie M.E."/>
            <person name="Jex A.R."/>
            <person name="Gazzola D."/>
            <person name="Li H."/>
            <person name="Toshio Fujiwara R."/>
            <person name="Zhan B."/>
            <person name="Aroian R.V."/>
            <person name="Pafco B."/>
            <person name="Schwarz E.M."/>
        </authorList>
    </citation>
    <scope>NUCLEOTIDE SEQUENCE [LARGE SCALE GENOMIC DNA]</scope>
    <source>
        <strain evidence="2 3">Aroian</strain>
        <tissue evidence="2">Whole animal</tissue>
    </source>
</reference>
<comment type="caution">
    <text evidence="2">The sequence shown here is derived from an EMBL/GenBank/DDBJ whole genome shotgun (WGS) entry which is preliminary data.</text>
</comment>
<gene>
    <name evidence="2" type="primary">Necator_chrIV.g16816</name>
    <name evidence="2" type="ORF">RB195_003518</name>
</gene>
<protein>
    <submittedName>
        <fullName evidence="2">Uncharacterized protein</fullName>
    </submittedName>
</protein>
<keyword evidence="3" id="KW-1185">Reference proteome</keyword>
<accession>A0ABR1DPI0</accession>
<dbReference type="PANTHER" id="PTHR35182">
    <property type="entry name" value="PROTEIN CBG13762"/>
    <property type="match status" value="1"/>
</dbReference>
<dbReference type="PANTHER" id="PTHR35182:SF9">
    <property type="entry name" value="TRANSTHYRETIN-RELATED FAMILY DOMAIN"/>
    <property type="match status" value="1"/>
</dbReference>
<proteinExistence type="predicted"/>
<organism evidence="2 3">
    <name type="scientific">Necator americanus</name>
    <name type="common">Human hookworm</name>
    <dbReference type="NCBI Taxonomy" id="51031"/>
    <lineage>
        <taxon>Eukaryota</taxon>
        <taxon>Metazoa</taxon>
        <taxon>Ecdysozoa</taxon>
        <taxon>Nematoda</taxon>
        <taxon>Chromadorea</taxon>
        <taxon>Rhabditida</taxon>
        <taxon>Rhabditina</taxon>
        <taxon>Rhabditomorpha</taxon>
        <taxon>Strongyloidea</taxon>
        <taxon>Ancylostomatidae</taxon>
        <taxon>Bunostominae</taxon>
        <taxon>Necator</taxon>
    </lineage>
</organism>
<keyword evidence="1" id="KW-0732">Signal</keyword>
<sequence>MWAPIVICFLVVYSAHASIIMYPARVGDRVQLSLGDDVVTWKRVRNDDVEEFIKYCAPGENGPKCKGFVTKDDKPAEPASNAHVYANGTLVFDPLKATDVGLYSSPDQKPMVTKHEDGSESFALRGHISLVLQED</sequence>
<feature type="chain" id="PRO_5045161759" evidence="1">
    <location>
        <begin position="18"/>
        <end position="135"/>
    </location>
</feature>
<evidence type="ECO:0000313" key="2">
    <source>
        <dbReference type="EMBL" id="KAK6752148.1"/>
    </source>
</evidence>
<evidence type="ECO:0000256" key="1">
    <source>
        <dbReference type="SAM" id="SignalP"/>
    </source>
</evidence>
<evidence type="ECO:0000313" key="3">
    <source>
        <dbReference type="Proteomes" id="UP001303046"/>
    </source>
</evidence>